<feature type="region of interest" description="Disordered" evidence="1">
    <location>
        <begin position="135"/>
        <end position="156"/>
    </location>
</feature>
<proteinExistence type="predicted"/>
<evidence type="ECO:0000256" key="1">
    <source>
        <dbReference type="SAM" id="MobiDB-lite"/>
    </source>
</evidence>
<reference evidence="2 3" key="1">
    <citation type="submission" date="2014-01" db="EMBL/GenBank/DDBJ databases">
        <authorList>
            <person name="Durkin A.S."/>
            <person name="McCorrison J."/>
            <person name="Torralba M."/>
            <person name="Gillis M."/>
            <person name="Haft D.H."/>
            <person name="Methe B."/>
            <person name="Sutton G."/>
            <person name="Nelson K.E."/>
        </authorList>
    </citation>
    <scope>NUCLEOTIDE SEQUENCE [LARGE SCALE GENOMIC DNA]</scope>
    <source>
        <strain evidence="2 3">205/92</strain>
    </source>
</reference>
<feature type="compositionally biased region" description="Polar residues" evidence="1">
    <location>
        <begin position="139"/>
        <end position="156"/>
    </location>
</feature>
<comment type="caution">
    <text evidence="2">The sequence shown here is derived from an EMBL/GenBank/DDBJ whole genome shotgun (WGS) entry which is preliminary data.</text>
</comment>
<dbReference type="AlphaFoldDB" id="A0AAV3MCF3"/>
<sequence length="413" mass="47260">MPISFPKIRCDTSSALKLYIQKTNQGSLSSETKISLIANQIAKIKSRHDFFNLKNHETELKDQNTTHDFIMTTMDDASWDDESFESCEQLPAWKQEFYDDFVSNKFKKWDKQTKPLIHNHYDGTVFAQYFNAKEEQHENSLPPTQTPSDTATPQISQPPAIALSRKLKTVKQEKKQINTTVKPTVFRTDGTPVSAKQQLASSDRLSKHKSSNLTLVNLTKNSQKEHVTRHTPKSTIKPVRNVISKTTHPRMNSASEKTRASTSFNPILEERNVPNEFSYKKPESPAIQETKSTPQTIKTKKINGNLIGLYTSGSTVKSTTDMTKNRSTENQPIKKNISSKKTFNSRLEQEKSINRLQNHRTQQPIMPQLQDEFVMNINKEMVRNAQQIEALKTDIAVKKQKAEIIKQRISTRK</sequence>
<evidence type="ECO:0000313" key="2">
    <source>
        <dbReference type="EMBL" id="EUD12974.1"/>
    </source>
</evidence>
<accession>A0AAV3MCF3</accession>
<protein>
    <submittedName>
        <fullName evidence="2">Uncharacterized protein</fullName>
    </submittedName>
</protein>
<name>A0AAV3MCF3_9GAMM</name>
<dbReference type="Proteomes" id="UP000022311">
    <property type="component" value="Unassembled WGS sequence"/>
</dbReference>
<organism evidence="2 3">
    <name type="scientific">Providencia alcalifaciens 205/92</name>
    <dbReference type="NCBI Taxonomy" id="1256988"/>
    <lineage>
        <taxon>Bacteria</taxon>
        <taxon>Pseudomonadati</taxon>
        <taxon>Pseudomonadota</taxon>
        <taxon>Gammaproteobacteria</taxon>
        <taxon>Enterobacterales</taxon>
        <taxon>Morganellaceae</taxon>
        <taxon>Providencia</taxon>
    </lineage>
</organism>
<dbReference type="RefSeq" id="WP_036959707.1">
    <property type="nucleotide sequence ID" value="NZ_JALD01000003.1"/>
</dbReference>
<gene>
    <name evidence="2" type="ORF">HMPREF1563_1129</name>
</gene>
<dbReference type="EMBL" id="JALD01000003">
    <property type="protein sequence ID" value="EUD12974.1"/>
    <property type="molecule type" value="Genomic_DNA"/>
</dbReference>
<evidence type="ECO:0000313" key="3">
    <source>
        <dbReference type="Proteomes" id="UP000022311"/>
    </source>
</evidence>